<sequence>MTFAVTVQTSDPRPGAEPVDALTAALLGQGFTLLTDTAQHPALQAAPALPGWSATLDPAPRIRITASDGLFYDGDLGPAIPDHWHATAQARGRLTVLVATQLDLHEPDRTQQTQRALLDGRLLAGYIPLQAPPG</sequence>
<dbReference type="KEGG" id="pdx:Psed_6819"/>
<keyword evidence="2" id="KW-1185">Reference proteome</keyword>
<dbReference type="HOGENOM" id="CLU_1894480_0_0_11"/>
<geneLocation type="plasmid" evidence="1 2">
    <name>pPSED01</name>
</geneLocation>
<dbReference type="EMBL" id="CP002594">
    <property type="protein sequence ID" value="AEA28890.1"/>
    <property type="molecule type" value="Genomic_DNA"/>
</dbReference>
<evidence type="ECO:0000313" key="2">
    <source>
        <dbReference type="Proteomes" id="UP000007809"/>
    </source>
</evidence>
<dbReference type="Proteomes" id="UP000007809">
    <property type="component" value="Plasmid pPSED01"/>
</dbReference>
<name>F2L6J6_PSEUX</name>
<organism evidence="1 2">
    <name type="scientific">Pseudonocardia dioxanivorans (strain ATCC 55486 / DSM 44775 / JCM 13855 / CB1190)</name>
    <dbReference type="NCBI Taxonomy" id="675635"/>
    <lineage>
        <taxon>Bacteria</taxon>
        <taxon>Bacillati</taxon>
        <taxon>Actinomycetota</taxon>
        <taxon>Actinomycetes</taxon>
        <taxon>Pseudonocardiales</taxon>
        <taxon>Pseudonocardiaceae</taxon>
        <taxon>Pseudonocardia</taxon>
    </lineage>
</organism>
<protein>
    <submittedName>
        <fullName evidence="1">Uncharacterized protein</fullName>
    </submittedName>
</protein>
<keyword evidence="1" id="KW-0614">Plasmid</keyword>
<evidence type="ECO:0000313" key="1">
    <source>
        <dbReference type="EMBL" id="AEA28890.1"/>
    </source>
</evidence>
<accession>F2L6J6</accession>
<gene>
    <name evidence="1" type="ordered locus">Psed_6819</name>
</gene>
<dbReference type="AlphaFoldDB" id="F2L6J6"/>
<proteinExistence type="predicted"/>
<reference evidence="1 2" key="1">
    <citation type="journal article" date="2011" name="J. Bacteriol.">
        <title>Genome sequence of the 1,4-dioxane-degrading Pseudonocardia dioxanivorans strain CB1190.</title>
        <authorList>
            <person name="Sales C.M."/>
            <person name="Mahendra S."/>
            <person name="Grostern A."/>
            <person name="Parales R.E."/>
            <person name="Goodwin L.A."/>
            <person name="Woyke T."/>
            <person name="Nolan M."/>
            <person name="Lapidus A."/>
            <person name="Chertkov O."/>
            <person name="Ovchinnikova G."/>
            <person name="Sczyrba A."/>
            <person name="Alvarez-Cohen L."/>
        </authorList>
    </citation>
    <scope>NUCLEOTIDE SEQUENCE [LARGE SCALE GENOMIC DNA]</scope>
    <source>
        <strain evidence="2">ATCC 55486 / DSM 44775 / JCM 13855 / CB1190</strain>
    </source>
</reference>